<reference evidence="1" key="1">
    <citation type="journal article" date="2014" name="Front. Microbiol.">
        <title>High frequency of phylogenetically diverse reductive dehalogenase-homologous genes in deep subseafloor sedimentary metagenomes.</title>
        <authorList>
            <person name="Kawai M."/>
            <person name="Futagami T."/>
            <person name="Toyoda A."/>
            <person name="Takaki Y."/>
            <person name="Nishi S."/>
            <person name="Hori S."/>
            <person name="Arai W."/>
            <person name="Tsubouchi T."/>
            <person name="Morono Y."/>
            <person name="Uchiyama I."/>
            <person name="Ito T."/>
            <person name="Fujiyama A."/>
            <person name="Inagaki F."/>
            <person name="Takami H."/>
        </authorList>
    </citation>
    <scope>NUCLEOTIDE SEQUENCE</scope>
    <source>
        <strain evidence="1">Expedition CK06-06</strain>
    </source>
</reference>
<dbReference type="EMBL" id="BARU01011539">
    <property type="protein sequence ID" value="GAH31613.1"/>
    <property type="molecule type" value="Genomic_DNA"/>
</dbReference>
<name>X1GF09_9ZZZZ</name>
<dbReference type="AlphaFoldDB" id="X1GF09"/>
<accession>X1GF09</accession>
<evidence type="ECO:0000313" key="1">
    <source>
        <dbReference type="EMBL" id="GAH31613.1"/>
    </source>
</evidence>
<organism evidence="1">
    <name type="scientific">marine sediment metagenome</name>
    <dbReference type="NCBI Taxonomy" id="412755"/>
    <lineage>
        <taxon>unclassified sequences</taxon>
        <taxon>metagenomes</taxon>
        <taxon>ecological metagenomes</taxon>
    </lineage>
</organism>
<sequence length="91" mass="10540">PETSIVCPYCGIISSFTTEKKLWDLRTEEVWTIQRCDNCQDIVTMVYEQTGILDIHDTIVGGGYVPKLYDCPISIFPLFVTKDYDKYIEYT</sequence>
<feature type="non-terminal residue" evidence="1">
    <location>
        <position position="1"/>
    </location>
</feature>
<gene>
    <name evidence="1" type="ORF">S03H2_21624</name>
</gene>
<proteinExistence type="predicted"/>
<protein>
    <submittedName>
        <fullName evidence="1">Uncharacterized protein</fullName>
    </submittedName>
</protein>
<comment type="caution">
    <text evidence="1">The sequence shown here is derived from an EMBL/GenBank/DDBJ whole genome shotgun (WGS) entry which is preliminary data.</text>
</comment>